<keyword evidence="8 9" id="KW-0282">Flagellum</keyword>
<evidence type="ECO:0000256" key="5">
    <source>
        <dbReference type="ARBA" id="ARBA00022490"/>
    </source>
</evidence>
<dbReference type="RefSeq" id="XP_005098258.1">
    <property type="nucleotide sequence ID" value="XM_005098201.3"/>
</dbReference>
<keyword evidence="7" id="KW-1185">Reference proteome</keyword>
<reference evidence="8 9" key="1">
    <citation type="submission" date="2025-05" db="UniProtKB">
        <authorList>
            <consortium name="RefSeq"/>
        </authorList>
    </citation>
    <scope>IDENTIFICATION</scope>
</reference>
<evidence type="ECO:0000256" key="2">
    <source>
        <dbReference type="ARBA" id="ARBA00004123"/>
    </source>
</evidence>
<dbReference type="GeneID" id="101862946"/>
<dbReference type="InterPro" id="IPR027887">
    <property type="entry name" value="DUF4464"/>
</dbReference>
<evidence type="ECO:0000256" key="1">
    <source>
        <dbReference type="ARBA" id="ARBA00003056"/>
    </source>
</evidence>
<dbReference type="RefSeq" id="XP_005098257.1">
    <property type="nucleotide sequence ID" value="XM_005098200.3"/>
</dbReference>
<keyword evidence="5" id="KW-0963">Cytoplasm</keyword>
<protein>
    <recommendedName>
        <fullName evidence="4">Cilia- and flagella-associated protein 299</fullName>
    </recommendedName>
</protein>
<name>A0ABM0JP54_APLCA</name>
<sequence>MDEEDLAPGGKSVAEYATYEDFLSSQVTELDMFYLEDVNMARKLVELGYRGAREGFSREQFEATKAAIEAKKQAARQMQKHVFSAGKEFEDGMLRALQQREEANRTGKQASIFFIRDYNEFGQEISGYVDYSHRLATEDFEPIFNLRKKFLPKQTDLSFFNWETMRVMSKNSPNYEVIAKSPNGMLFRNRRDSKIVNVDPYIYSPGDNSSRTVVSTKEYISVVIFDHYNRRKT</sequence>
<keyword evidence="6" id="KW-0539">Nucleus</keyword>
<accession>A0ABM0JP54</accession>
<evidence type="ECO:0000256" key="3">
    <source>
        <dbReference type="ARBA" id="ARBA00004496"/>
    </source>
</evidence>
<dbReference type="Proteomes" id="UP000694888">
    <property type="component" value="Unplaced"/>
</dbReference>
<gene>
    <name evidence="8 9" type="primary">LOC101862946</name>
</gene>
<comment type="subcellular location">
    <subcellularLocation>
        <location evidence="3">Cytoplasm</location>
    </subcellularLocation>
    <subcellularLocation>
        <location evidence="2">Nucleus</location>
    </subcellularLocation>
</comment>
<evidence type="ECO:0000313" key="7">
    <source>
        <dbReference type="Proteomes" id="UP000694888"/>
    </source>
</evidence>
<dbReference type="Pfam" id="PF14713">
    <property type="entry name" value="DUF4464"/>
    <property type="match status" value="1"/>
</dbReference>
<evidence type="ECO:0000313" key="9">
    <source>
        <dbReference type="RefSeq" id="XP_005098258.1"/>
    </source>
</evidence>
<dbReference type="PANTHER" id="PTHR33588">
    <property type="entry name" value="CILIA- AND FLAGELLA-ASSOCIATED PROTEIN 299"/>
    <property type="match status" value="1"/>
</dbReference>
<dbReference type="PANTHER" id="PTHR33588:SF1">
    <property type="entry name" value="CILIA- AND FLAGELLA-ASSOCIATED PROTEIN 299"/>
    <property type="match status" value="1"/>
</dbReference>
<organism evidence="7 8">
    <name type="scientific">Aplysia californica</name>
    <name type="common">California sea hare</name>
    <dbReference type="NCBI Taxonomy" id="6500"/>
    <lineage>
        <taxon>Eukaryota</taxon>
        <taxon>Metazoa</taxon>
        <taxon>Spiralia</taxon>
        <taxon>Lophotrochozoa</taxon>
        <taxon>Mollusca</taxon>
        <taxon>Gastropoda</taxon>
        <taxon>Heterobranchia</taxon>
        <taxon>Euthyneura</taxon>
        <taxon>Tectipleura</taxon>
        <taxon>Aplysiida</taxon>
        <taxon>Aplysioidea</taxon>
        <taxon>Aplysiidae</taxon>
        <taxon>Aplysia</taxon>
    </lineage>
</organism>
<evidence type="ECO:0000313" key="8">
    <source>
        <dbReference type="RefSeq" id="XP_005098257.1"/>
    </source>
</evidence>
<proteinExistence type="predicted"/>
<comment type="function">
    <text evidence="1">May be involved in spermatogenesis.</text>
</comment>
<keyword evidence="8 9" id="KW-0966">Cell projection</keyword>
<evidence type="ECO:0000256" key="4">
    <source>
        <dbReference type="ARBA" id="ARBA00021436"/>
    </source>
</evidence>
<keyword evidence="8 9" id="KW-0969">Cilium</keyword>
<evidence type="ECO:0000256" key="6">
    <source>
        <dbReference type="ARBA" id="ARBA00023242"/>
    </source>
</evidence>